<dbReference type="EMBL" id="JAQYXL010000001">
    <property type="protein sequence ID" value="MEN3226257.1"/>
    <property type="molecule type" value="Genomic_DNA"/>
</dbReference>
<comment type="caution">
    <text evidence="3">The sequence shown here is derived from an EMBL/GenBank/DDBJ whole genome shotgun (WGS) entry which is preliminary data.</text>
</comment>
<organism evidence="3 4">
    <name type="scientific">Methylorubrum rhodesianum</name>
    <dbReference type="NCBI Taxonomy" id="29427"/>
    <lineage>
        <taxon>Bacteria</taxon>
        <taxon>Pseudomonadati</taxon>
        <taxon>Pseudomonadota</taxon>
        <taxon>Alphaproteobacteria</taxon>
        <taxon>Hyphomicrobiales</taxon>
        <taxon>Methylobacteriaceae</taxon>
        <taxon>Methylorubrum</taxon>
    </lineage>
</organism>
<dbReference type="SUPFAM" id="SSF56300">
    <property type="entry name" value="Metallo-dependent phosphatases"/>
    <property type="match status" value="1"/>
</dbReference>
<protein>
    <submittedName>
        <fullName evidence="3">Metallophosphoesterase</fullName>
    </submittedName>
</protein>
<evidence type="ECO:0000256" key="1">
    <source>
        <dbReference type="ARBA" id="ARBA00008950"/>
    </source>
</evidence>
<evidence type="ECO:0000259" key="2">
    <source>
        <dbReference type="Pfam" id="PF12850"/>
    </source>
</evidence>
<sequence>MTIWFTADHHFGHANIIRHCGRPFTDVKEMDEFLIERWNDVVGAHDEVWHLGDFAYRCGPRRMAEIFGCLRGKALHLVRGNHDRKHVLALPWTSVQPYAEIRLQERMIVLFHYPLREWNNSRRGSWSLHGHTHGKLPRAGASCDVGVDAWDLRPAACEEIATRIAGGNEVP</sequence>
<accession>A0ABU9Z4V5</accession>
<dbReference type="InterPro" id="IPR029052">
    <property type="entry name" value="Metallo-depent_PP-like"/>
</dbReference>
<dbReference type="InterPro" id="IPR024654">
    <property type="entry name" value="Calcineurin-like_PHP_lpxH"/>
</dbReference>
<feature type="domain" description="Calcineurin-like phosphoesterase" evidence="2">
    <location>
        <begin position="1"/>
        <end position="133"/>
    </location>
</feature>
<keyword evidence="4" id="KW-1185">Reference proteome</keyword>
<evidence type="ECO:0000313" key="4">
    <source>
        <dbReference type="Proteomes" id="UP001404845"/>
    </source>
</evidence>
<comment type="similarity">
    <text evidence="1">Belongs to the metallophosphoesterase superfamily. YfcE family.</text>
</comment>
<dbReference type="Proteomes" id="UP001404845">
    <property type="component" value="Unassembled WGS sequence"/>
</dbReference>
<dbReference type="RefSeq" id="WP_200671010.1">
    <property type="nucleotide sequence ID" value="NZ_JACWCW010000032.1"/>
</dbReference>
<reference evidence="3 4" key="1">
    <citation type="journal article" date="2023" name="PLoS ONE">
        <title>Complete genome assembly of Hawai'i environmental nontuberculous mycobacteria reveals unexpected co-isolation with methylobacteria.</title>
        <authorList>
            <person name="Hendrix J."/>
            <person name="Epperson L.E."/>
            <person name="Tong E.I."/>
            <person name="Chan Y.L."/>
            <person name="Hasan N.A."/>
            <person name="Dawrs S.N."/>
            <person name="Norton G.J."/>
            <person name="Virdi R."/>
            <person name="Crooks J.L."/>
            <person name="Chan E.D."/>
            <person name="Honda J.R."/>
            <person name="Strong M."/>
        </authorList>
    </citation>
    <scope>NUCLEOTIDE SEQUENCE [LARGE SCALE GENOMIC DNA]</scope>
    <source>
        <strain evidence="3 4">NJH_HI01</strain>
    </source>
</reference>
<dbReference type="Pfam" id="PF12850">
    <property type="entry name" value="Metallophos_2"/>
    <property type="match status" value="1"/>
</dbReference>
<name>A0ABU9Z4V5_9HYPH</name>
<gene>
    <name evidence="3" type="ORF">PUR21_00955</name>
</gene>
<evidence type="ECO:0000313" key="3">
    <source>
        <dbReference type="EMBL" id="MEN3226257.1"/>
    </source>
</evidence>
<dbReference type="Gene3D" id="3.60.21.10">
    <property type="match status" value="1"/>
</dbReference>
<proteinExistence type="inferred from homology"/>